<evidence type="ECO:0000313" key="6">
    <source>
        <dbReference type="EMBL" id="EIC02599.1"/>
    </source>
</evidence>
<dbReference type="SMART" id="SM00419">
    <property type="entry name" value="HTH_CRP"/>
    <property type="match status" value="1"/>
</dbReference>
<dbReference type="InterPro" id="IPR012318">
    <property type="entry name" value="HTH_CRP"/>
</dbReference>
<name>H7EIE8_9SPIR</name>
<dbReference type="GO" id="GO:0003700">
    <property type="term" value="F:DNA-binding transcription factor activity"/>
    <property type="evidence" value="ECO:0007669"/>
    <property type="project" value="TreeGrafter"/>
</dbReference>
<organism evidence="6 7">
    <name type="scientific">Treponema saccharophilum DSM 2985</name>
    <dbReference type="NCBI Taxonomy" id="907348"/>
    <lineage>
        <taxon>Bacteria</taxon>
        <taxon>Pseudomonadati</taxon>
        <taxon>Spirochaetota</taxon>
        <taxon>Spirochaetia</taxon>
        <taxon>Spirochaetales</taxon>
        <taxon>Treponemataceae</taxon>
        <taxon>Treponema</taxon>
    </lineage>
</organism>
<dbReference type="CDD" id="cd00092">
    <property type="entry name" value="HTH_CRP"/>
    <property type="match status" value="1"/>
</dbReference>
<gene>
    <name evidence="6" type="ORF">TresaDRAFT_1879</name>
</gene>
<evidence type="ECO:0000313" key="7">
    <source>
        <dbReference type="Proteomes" id="UP000003571"/>
    </source>
</evidence>
<dbReference type="GO" id="GO:0003677">
    <property type="term" value="F:DNA binding"/>
    <property type="evidence" value="ECO:0007669"/>
    <property type="project" value="UniProtKB-KW"/>
</dbReference>
<evidence type="ECO:0000256" key="3">
    <source>
        <dbReference type="ARBA" id="ARBA00023163"/>
    </source>
</evidence>
<dbReference type="InterPro" id="IPR018490">
    <property type="entry name" value="cNMP-bd_dom_sf"/>
</dbReference>
<accession>H7EIE8</accession>
<dbReference type="RefSeq" id="WP_002702704.1">
    <property type="nucleotide sequence ID" value="NZ_AGRW01000036.1"/>
</dbReference>
<dbReference type="SUPFAM" id="SSF51206">
    <property type="entry name" value="cAMP-binding domain-like"/>
    <property type="match status" value="1"/>
</dbReference>
<evidence type="ECO:0000256" key="1">
    <source>
        <dbReference type="ARBA" id="ARBA00023015"/>
    </source>
</evidence>
<feature type="domain" description="HTH crp-type" evidence="5">
    <location>
        <begin position="146"/>
        <end position="212"/>
    </location>
</feature>
<evidence type="ECO:0000259" key="5">
    <source>
        <dbReference type="PROSITE" id="PS51063"/>
    </source>
</evidence>
<dbReference type="Pfam" id="PF00027">
    <property type="entry name" value="cNMP_binding"/>
    <property type="match status" value="1"/>
</dbReference>
<comment type="caution">
    <text evidence="6">The sequence shown here is derived from an EMBL/GenBank/DDBJ whole genome shotgun (WGS) entry which is preliminary data.</text>
</comment>
<sequence length="218" mass="24803">MNDISHVFTFWEDLTEKERASLSDAVRTERYEKGTLIHQSENGCKGVMAVTKGSLRVYCVSDEGREVTLYRVEAGDICVLSASCLMESIVFDVLIEAEDDTEVLVIPPHALHKIEEQNPRASLFVYKNATEKFSEVLWTLQSLLFMKIDQRLARYIRDEAKRKGSSIIQTTHEELARQIGSVREVVTKTLKYLADEGAVALGRGKIEITDEQKLRRFC</sequence>
<dbReference type="Pfam" id="PF13545">
    <property type="entry name" value="HTH_Crp_2"/>
    <property type="match status" value="1"/>
</dbReference>
<dbReference type="InterPro" id="IPR036390">
    <property type="entry name" value="WH_DNA-bd_sf"/>
</dbReference>
<dbReference type="InterPro" id="IPR014710">
    <property type="entry name" value="RmlC-like_jellyroll"/>
</dbReference>
<dbReference type="AlphaFoldDB" id="H7EIE8"/>
<dbReference type="InterPro" id="IPR050397">
    <property type="entry name" value="Env_Response_Regulators"/>
</dbReference>
<dbReference type="SUPFAM" id="SSF46785">
    <property type="entry name" value="Winged helix' DNA-binding domain"/>
    <property type="match status" value="1"/>
</dbReference>
<dbReference type="Gene3D" id="1.10.10.10">
    <property type="entry name" value="Winged helix-like DNA-binding domain superfamily/Winged helix DNA-binding domain"/>
    <property type="match status" value="1"/>
</dbReference>
<keyword evidence="7" id="KW-1185">Reference proteome</keyword>
<dbReference type="Gene3D" id="2.60.120.10">
    <property type="entry name" value="Jelly Rolls"/>
    <property type="match status" value="1"/>
</dbReference>
<evidence type="ECO:0000259" key="4">
    <source>
        <dbReference type="PROSITE" id="PS50042"/>
    </source>
</evidence>
<dbReference type="PANTHER" id="PTHR24567">
    <property type="entry name" value="CRP FAMILY TRANSCRIPTIONAL REGULATORY PROTEIN"/>
    <property type="match status" value="1"/>
</dbReference>
<evidence type="ECO:0000256" key="2">
    <source>
        <dbReference type="ARBA" id="ARBA00023125"/>
    </source>
</evidence>
<protein>
    <submittedName>
        <fullName evidence="6">Transcriptional regulator, Crp/Fnr family</fullName>
    </submittedName>
</protein>
<feature type="domain" description="Cyclic nucleotide-binding" evidence="4">
    <location>
        <begin position="10"/>
        <end position="76"/>
    </location>
</feature>
<dbReference type="eggNOG" id="COG0664">
    <property type="taxonomic scope" value="Bacteria"/>
</dbReference>
<keyword evidence="2" id="KW-0238">DNA-binding</keyword>
<dbReference type="OrthoDB" id="9776746at2"/>
<dbReference type="STRING" id="907348.TresaDRAFT_1879"/>
<proteinExistence type="predicted"/>
<dbReference type="PANTHER" id="PTHR24567:SF26">
    <property type="entry name" value="REGULATORY PROTEIN YEIL"/>
    <property type="match status" value="1"/>
</dbReference>
<dbReference type="EMBL" id="AGRW01000036">
    <property type="protein sequence ID" value="EIC02599.1"/>
    <property type="molecule type" value="Genomic_DNA"/>
</dbReference>
<dbReference type="Proteomes" id="UP000003571">
    <property type="component" value="Unassembled WGS sequence"/>
</dbReference>
<keyword evidence="1" id="KW-0805">Transcription regulation</keyword>
<dbReference type="InterPro" id="IPR036388">
    <property type="entry name" value="WH-like_DNA-bd_sf"/>
</dbReference>
<keyword evidence="3" id="KW-0804">Transcription</keyword>
<dbReference type="InterPro" id="IPR000595">
    <property type="entry name" value="cNMP-bd_dom"/>
</dbReference>
<dbReference type="PROSITE" id="PS50042">
    <property type="entry name" value="CNMP_BINDING_3"/>
    <property type="match status" value="1"/>
</dbReference>
<reference evidence="6 7" key="1">
    <citation type="submission" date="2011-09" db="EMBL/GenBank/DDBJ databases">
        <title>The draft genome of Treponema saccharophilum DSM 2985.</title>
        <authorList>
            <consortium name="US DOE Joint Genome Institute (JGI-PGF)"/>
            <person name="Lucas S."/>
            <person name="Copeland A."/>
            <person name="Lapidus A."/>
            <person name="Glavina del Rio T."/>
            <person name="Dalin E."/>
            <person name="Tice H."/>
            <person name="Bruce D."/>
            <person name="Goodwin L."/>
            <person name="Pitluck S."/>
            <person name="Peters L."/>
            <person name="Kyrpides N."/>
            <person name="Mavromatis K."/>
            <person name="Ivanova N."/>
            <person name="Markowitz V."/>
            <person name="Cheng J.-F."/>
            <person name="Hugenholtz P."/>
            <person name="Woyke T."/>
            <person name="Wu D."/>
            <person name="Gronow S."/>
            <person name="Wellnitz S."/>
            <person name="Brambilla E."/>
            <person name="Klenk H.-P."/>
            <person name="Eisen J.A."/>
        </authorList>
    </citation>
    <scope>NUCLEOTIDE SEQUENCE [LARGE SCALE GENOMIC DNA]</scope>
    <source>
        <strain evidence="6 7">DSM 2985</strain>
    </source>
</reference>
<dbReference type="PROSITE" id="PS51063">
    <property type="entry name" value="HTH_CRP_2"/>
    <property type="match status" value="1"/>
</dbReference>
<dbReference type="PATRIC" id="fig|907348.3.peg.590"/>
<dbReference type="GO" id="GO:0005829">
    <property type="term" value="C:cytosol"/>
    <property type="evidence" value="ECO:0007669"/>
    <property type="project" value="TreeGrafter"/>
</dbReference>
<dbReference type="CDD" id="cd00038">
    <property type="entry name" value="CAP_ED"/>
    <property type="match status" value="1"/>
</dbReference>